<dbReference type="InterPro" id="IPR036610">
    <property type="entry name" value="PEBP-like_sf"/>
</dbReference>
<dbReference type="EMBL" id="JAQNDL010000003">
    <property type="protein sequence ID" value="MDC0721565.1"/>
    <property type="molecule type" value="Genomic_DNA"/>
</dbReference>
<evidence type="ECO:0000256" key="1">
    <source>
        <dbReference type="SAM" id="MobiDB-lite"/>
    </source>
</evidence>
<comment type="caution">
    <text evidence="2">The sequence shown here is derived from an EMBL/GenBank/DDBJ whole genome shotgun (WGS) entry which is preliminary data.</text>
</comment>
<dbReference type="Pfam" id="PF01161">
    <property type="entry name" value="PBP"/>
    <property type="match status" value="1"/>
</dbReference>
<evidence type="ECO:0000313" key="2">
    <source>
        <dbReference type="EMBL" id="MDC0721565.1"/>
    </source>
</evidence>
<dbReference type="RefSeq" id="WP_272090067.1">
    <property type="nucleotide sequence ID" value="NZ_JAQNDL010000003.1"/>
</dbReference>
<dbReference type="SUPFAM" id="SSF49777">
    <property type="entry name" value="PEBP-like"/>
    <property type="match status" value="1"/>
</dbReference>
<dbReference type="Proteomes" id="UP001221686">
    <property type="component" value="Unassembled WGS sequence"/>
</dbReference>
<evidence type="ECO:0000313" key="3">
    <source>
        <dbReference type="Proteomes" id="UP001221686"/>
    </source>
</evidence>
<name>A0ABT5E826_9BACT</name>
<dbReference type="NCBIfam" id="TIGR00481">
    <property type="entry name" value="YbhB/YbcL family Raf kinase inhibitor-like protein"/>
    <property type="match status" value="1"/>
</dbReference>
<dbReference type="Gene3D" id="3.90.280.10">
    <property type="entry name" value="PEBP-like"/>
    <property type="match status" value="1"/>
</dbReference>
<feature type="region of interest" description="Disordered" evidence="1">
    <location>
        <begin position="1"/>
        <end position="31"/>
    </location>
</feature>
<proteinExistence type="predicted"/>
<sequence>MQLRSPAFASMGPIPRAHTCEGDDISPPLEWGDPPAGTCSFALIVQDPDAPDPAAPRRIWVHWIVVDLPPDLRALPADAAASLPSGARHGANDWGRTAWGGPCPPIGRHRYFFALYALDTRLDALQAPTRAALEAAMAGRILARAELVGTYEKQRAAPHRTG</sequence>
<keyword evidence="2" id="KW-0649">Protein kinase inhibitor</keyword>
<protein>
    <submittedName>
        <fullName evidence="2">YbhB/YbcL family Raf kinase inhibitor-like protein</fullName>
    </submittedName>
</protein>
<dbReference type="InterPro" id="IPR008914">
    <property type="entry name" value="PEBP"/>
</dbReference>
<keyword evidence="3" id="KW-1185">Reference proteome</keyword>
<reference evidence="2 3" key="1">
    <citation type="submission" date="2022-11" db="EMBL/GenBank/DDBJ databases">
        <title>Minimal conservation of predation-associated metabolite biosynthetic gene clusters underscores biosynthetic potential of Myxococcota including descriptions for ten novel species: Archangium lansinium sp. nov., Myxococcus landrumus sp. nov., Nannocystis bai.</title>
        <authorList>
            <person name="Ahearne A."/>
            <person name="Stevens C."/>
            <person name="Dowd S."/>
        </authorList>
    </citation>
    <scope>NUCLEOTIDE SEQUENCE [LARGE SCALE GENOMIC DNA]</scope>
    <source>
        <strain evidence="2 3">BB15-2</strain>
    </source>
</reference>
<dbReference type="PANTHER" id="PTHR30289:SF1">
    <property type="entry name" value="PEBP (PHOSPHATIDYLETHANOLAMINE-BINDING PROTEIN) FAMILY PROTEIN"/>
    <property type="match status" value="1"/>
</dbReference>
<dbReference type="InterPro" id="IPR005247">
    <property type="entry name" value="YbhB_YbcL/LppC-like"/>
</dbReference>
<dbReference type="CDD" id="cd00865">
    <property type="entry name" value="PEBP_bact_arch"/>
    <property type="match status" value="1"/>
</dbReference>
<organism evidence="2 3">
    <name type="scientific">Nannocystis bainbridge</name>
    <dbReference type="NCBI Taxonomy" id="2995303"/>
    <lineage>
        <taxon>Bacteria</taxon>
        <taxon>Pseudomonadati</taxon>
        <taxon>Myxococcota</taxon>
        <taxon>Polyangia</taxon>
        <taxon>Nannocystales</taxon>
        <taxon>Nannocystaceae</taxon>
        <taxon>Nannocystis</taxon>
    </lineage>
</organism>
<dbReference type="PANTHER" id="PTHR30289">
    <property type="entry name" value="UNCHARACTERIZED PROTEIN YBCL-RELATED"/>
    <property type="match status" value="1"/>
</dbReference>
<dbReference type="GO" id="GO:0004860">
    <property type="term" value="F:protein kinase inhibitor activity"/>
    <property type="evidence" value="ECO:0007669"/>
    <property type="project" value="UniProtKB-KW"/>
</dbReference>
<accession>A0ABT5E826</accession>
<gene>
    <name evidence="2" type="ORF">POL25_31950</name>
</gene>